<keyword evidence="2" id="KW-0732">Signal</keyword>
<dbReference type="Proteomes" id="UP000812277">
    <property type="component" value="Unassembled WGS sequence"/>
</dbReference>
<dbReference type="SUPFAM" id="SSF81296">
    <property type="entry name" value="E set domains"/>
    <property type="match status" value="1"/>
</dbReference>
<comment type="similarity">
    <text evidence="1">Belongs to the 5'-AMP-activated protein kinase beta subunit family.</text>
</comment>
<dbReference type="InterPro" id="IPR050827">
    <property type="entry name" value="CRP1_MDG1_kinase"/>
</dbReference>
<evidence type="ECO:0000313" key="5">
    <source>
        <dbReference type="Proteomes" id="UP000812277"/>
    </source>
</evidence>
<sequence>MRFMKLVLLSFIAALLCLTVAPASTLITAAAAPAKLAAGKKQLVAFKYYSTTAKNVYLAGTFNKWSPTAIKMKKAKDSPWFTASVTLDRQAEYKFVVDGVWSGDPFNLATVGPDENALYNPAVNGTTNVNPKIKVFSSKHFDFFTMDGKDKTKELEESYSKLTALIPSWKLATVMPKIRYYAADYTNNLQDSILNYPVPFARYSTSEIYDLWNVSSTHELVHLLVSVPNTFFNEGAAQALQLEGNKTYREQNVNLVAKALFAASDEYDVNTLMTQFITTSEEYSLAGSFIYYHLYVMKKPDQLRAFLMSLKGGEQQSQLAIKYKKHVGKELQATITAWKSWLEQITEQDDIYVKW</sequence>
<dbReference type="InterPro" id="IPR013783">
    <property type="entry name" value="Ig-like_fold"/>
</dbReference>
<evidence type="ECO:0000259" key="3">
    <source>
        <dbReference type="Pfam" id="PF02922"/>
    </source>
</evidence>
<keyword evidence="5" id="KW-1185">Reference proteome</keyword>
<gene>
    <name evidence="4" type="ORF">K0T92_07600</name>
</gene>
<dbReference type="PANTHER" id="PTHR10343">
    <property type="entry name" value="5'-AMP-ACTIVATED PROTEIN KINASE , BETA SUBUNIT"/>
    <property type="match status" value="1"/>
</dbReference>
<evidence type="ECO:0000256" key="2">
    <source>
        <dbReference type="SAM" id="SignalP"/>
    </source>
</evidence>
<reference evidence="4 5" key="1">
    <citation type="submission" date="2021-07" db="EMBL/GenBank/DDBJ databases">
        <title>Paenibacillus radiodurans sp. nov., isolated from the southeastern edge of Tengger Desert.</title>
        <authorList>
            <person name="Zhang G."/>
        </authorList>
    </citation>
    <scope>NUCLEOTIDE SEQUENCE [LARGE SCALE GENOMIC DNA]</scope>
    <source>
        <strain evidence="4 5">DT7-4</strain>
    </source>
</reference>
<evidence type="ECO:0000313" key="4">
    <source>
        <dbReference type="EMBL" id="MBW7474606.1"/>
    </source>
</evidence>
<dbReference type="InterPro" id="IPR014756">
    <property type="entry name" value="Ig_E-set"/>
</dbReference>
<name>A0ABS7D553_9BACL</name>
<evidence type="ECO:0000256" key="1">
    <source>
        <dbReference type="ARBA" id="ARBA00010926"/>
    </source>
</evidence>
<proteinExistence type="inferred from homology"/>
<dbReference type="RefSeq" id="WP_219871830.1">
    <property type="nucleotide sequence ID" value="NZ_JAHZIJ010000003.1"/>
</dbReference>
<dbReference type="EMBL" id="JAHZIJ010000003">
    <property type="protein sequence ID" value="MBW7474606.1"/>
    <property type="molecule type" value="Genomic_DNA"/>
</dbReference>
<protein>
    <submittedName>
        <fullName evidence="4">Glycogen-binding domain-containing protein</fullName>
    </submittedName>
</protein>
<dbReference type="CDD" id="cd02859">
    <property type="entry name" value="E_set_AMPKbeta_like_N"/>
    <property type="match status" value="1"/>
</dbReference>
<dbReference type="PANTHER" id="PTHR10343:SF84">
    <property type="entry name" value="5'-AMP-ACTIVATED PROTEIN KINASE SUBUNIT BETA-1"/>
    <property type="match status" value="1"/>
</dbReference>
<accession>A0ABS7D553</accession>
<comment type="caution">
    <text evidence="4">The sequence shown here is derived from an EMBL/GenBank/DDBJ whole genome shotgun (WGS) entry which is preliminary data.</text>
</comment>
<feature type="domain" description="Glycoside hydrolase family 13 N-terminal" evidence="3">
    <location>
        <begin position="42"/>
        <end position="101"/>
    </location>
</feature>
<dbReference type="InterPro" id="IPR004193">
    <property type="entry name" value="Glyco_hydro_13_N"/>
</dbReference>
<feature type="signal peptide" evidence="2">
    <location>
        <begin position="1"/>
        <end position="23"/>
    </location>
</feature>
<feature type="chain" id="PRO_5046467791" evidence="2">
    <location>
        <begin position="24"/>
        <end position="355"/>
    </location>
</feature>
<organism evidence="4 5">
    <name type="scientific">Paenibacillus oenotherae</name>
    <dbReference type="NCBI Taxonomy" id="1435645"/>
    <lineage>
        <taxon>Bacteria</taxon>
        <taxon>Bacillati</taxon>
        <taxon>Bacillota</taxon>
        <taxon>Bacilli</taxon>
        <taxon>Bacillales</taxon>
        <taxon>Paenibacillaceae</taxon>
        <taxon>Paenibacillus</taxon>
    </lineage>
</organism>
<dbReference type="Pfam" id="PF02922">
    <property type="entry name" value="CBM_48"/>
    <property type="match status" value="1"/>
</dbReference>
<dbReference type="Gene3D" id="2.60.40.10">
    <property type="entry name" value="Immunoglobulins"/>
    <property type="match status" value="1"/>
</dbReference>